<keyword evidence="2" id="KW-1185">Reference proteome</keyword>
<accession>A0ACB8ZTS6</accession>
<dbReference type="Proteomes" id="UP001055811">
    <property type="component" value="Linkage Group LG08"/>
</dbReference>
<reference evidence="1 2" key="2">
    <citation type="journal article" date="2022" name="Mol. Ecol. Resour.">
        <title>The genomes of chicory, endive, great burdock and yacon provide insights into Asteraceae paleo-polyploidization history and plant inulin production.</title>
        <authorList>
            <person name="Fan W."/>
            <person name="Wang S."/>
            <person name="Wang H."/>
            <person name="Wang A."/>
            <person name="Jiang F."/>
            <person name="Liu H."/>
            <person name="Zhao H."/>
            <person name="Xu D."/>
            <person name="Zhang Y."/>
        </authorList>
    </citation>
    <scope>NUCLEOTIDE SEQUENCE [LARGE SCALE GENOMIC DNA]</scope>
    <source>
        <strain evidence="2">cv. Punajuju</strain>
        <tissue evidence="1">Leaves</tissue>
    </source>
</reference>
<comment type="caution">
    <text evidence="1">The sequence shown here is derived from an EMBL/GenBank/DDBJ whole genome shotgun (WGS) entry which is preliminary data.</text>
</comment>
<protein>
    <submittedName>
        <fullName evidence="1">Uncharacterized protein</fullName>
    </submittedName>
</protein>
<name>A0ACB8ZTS6_CICIN</name>
<dbReference type="EMBL" id="CM042016">
    <property type="protein sequence ID" value="KAI3700891.1"/>
    <property type="molecule type" value="Genomic_DNA"/>
</dbReference>
<organism evidence="1 2">
    <name type="scientific">Cichorium intybus</name>
    <name type="common">Chicory</name>
    <dbReference type="NCBI Taxonomy" id="13427"/>
    <lineage>
        <taxon>Eukaryota</taxon>
        <taxon>Viridiplantae</taxon>
        <taxon>Streptophyta</taxon>
        <taxon>Embryophyta</taxon>
        <taxon>Tracheophyta</taxon>
        <taxon>Spermatophyta</taxon>
        <taxon>Magnoliopsida</taxon>
        <taxon>eudicotyledons</taxon>
        <taxon>Gunneridae</taxon>
        <taxon>Pentapetalae</taxon>
        <taxon>asterids</taxon>
        <taxon>campanulids</taxon>
        <taxon>Asterales</taxon>
        <taxon>Asteraceae</taxon>
        <taxon>Cichorioideae</taxon>
        <taxon>Cichorieae</taxon>
        <taxon>Cichoriinae</taxon>
        <taxon>Cichorium</taxon>
    </lineage>
</organism>
<gene>
    <name evidence="1" type="ORF">L2E82_45532</name>
</gene>
<proteinExistence type="predicted"/>
<evidence type="ECO:0000313" key="2">
    <source>
        <dbReference type="Proteomes" id="UP001055811"/>
    </source>
</evidence>
<sequence length="96" mass="11147">MDFSSENSSGSTQIQNFYLSCNESKDISRRNESGRRSQEKSWHYRYVVDLKLKPASCPHTQFSIIFSYQINNIFSNHSLFIWKISSNSIFLIVIGS</sequence>
<reference evidence="2" key="1">
    <citation type="journal article" date="2022" name="Mol. Ecol. Resour.">
        <title>The genomes of chicory, endive, great burdock and yacon provide insights into Asteraceae palaeo-polyploidization history and plant inulin production.</title>
        <authorList>
            <person name="Fan W."/>
            <person name="Wang S."/>
            <person name="Wang H."/>
            <person name="Wang A."/>
            <person name="Jiang F."/>
            <person name="Liu H."/>
            <person name="Zhao H."/>
            <person name="Xu D."/>
            <person name="Zhang Y."/>
        </authorList>
    </citation>
    <scope>NUCLEOTIDE SEQUENCE [LARGE SCALE GENOMIC DNA]</scope>
    <source>
        <strain evidence="2">cv. Punajuju</strain>
    </source>
</reference>
<evidence type="ECO:0000313" key="1">
    <source>
        <dbReference type="EMBL" id="KAI3700891.1"/>
    </source>
</evidence>